<keyword evidence="2" id="KW-0808">Transferase</keyword>
<dbReference type="PANTHER" id="PTHR43415:SF3">
    <property type="entry name" value="GNAT-FAMILY ACETYLTRANSFERASE"/>
    <property type="match status" value="1"/>
</dbReference>
<dbReference type="Proteomes" id="UP000502136">
    <property type="component" value="Chromosome"/>
</dbReference>
<dbReference type="RefSeq" id="WP_168906563.1">
    <property type="nucleotide sequence ID" value="NZ_CP051428.1"/>
</dbReference>
<dbReference type="InterPro" id="IPR000182">
    <property type="entry name" value="GNAT_dom"/>
</dbReference>
<reference evidence="2 3" key="1">
    <citation type="submission" date="2020-04" db="EMBL/GenBank/DDBJ databases">
        <title>Novel Paenibacillus strain UniB2 isolated from commercial digestive syrup.</title>
        <authorList>
            <person name="Thorat V."/>
            <person name="Kirdat K."/>
            <person name="Tiwarekar B."/>
            <person name="Yadav A."/>
        </authorList>
    </citation>
    <scope>NUCLEOTIDE SEQUENCE [LARGE SCALE GENOMIC DNA]</scope>
    <source>
        <strain evidence="2 3">UniB2</strain>
    </source>
</reference>
<gene>
    <name evidence="2" type="ORF">HGI30_04595</name>
</gene>
<dbReference type="Gene3D" id="3.40.630.30">
    <property type="match status" value="1"/>
</dbReference>
<dbReference type="GO" id="GO:0016747">
    <property type="term" value="F:acyltransferase activity, transferring groups other than amino-acyl groups"/>
    <property type="evidence" value="ECO:0007669"/>
    <property type="project" value="InterPro"/>
</dbReference>
<dbReference type="PROSITE" id="PS51186">
    <property type="entry name" value="GNAT"/>
    <property type="match status" value="1"/>
</dbReference>
<dbReference type="EMBL" id="CP051428">
    <property type="protein sequence ID" value="QJC50908.1"/>
    <property type="molecule type" value="Genomic_DNA"/>
</dbReference>
<dbReference type="InterPro" id="IPR016181">
    <property type="entry name" value="Acyl_CoA_acyltransferase"/>
</dbReference>
<dbReference type="SUPFAM" id="SSF55729">
    <property type="entry name" value="Acyl-CoA N-acyltransferases (Nat)"/>
    <property type="match status" value="1"/>
</dbReference>
<dbReference type="Pfam" id="PF00583">
    <property type="entry name" value="Acetyltransf_1"/>
    <property type="match status" value="1"/>
</dbReference>
<dbReference type="PANTHER" id="PTHR43415">
    <property type="entry name" value="SPERMIDINE N(1)-ACETYLTRANSFERASE"/>
    <property type="match status" value="1"/>
</dbReference>
<dbReference type="AlphaFoldDB" id="A0A6H2GUT1"/>
<evidence type="ECO:0000313" key="3">
    <source>
        <dbReference type="Proteomes" id="UP000502136"/>
    </source>
</evidence>
<feature type="domain" description="N-acetyltransferase" evidence="1">
    <location>
        <begin position="11"/>
        <end position="164"/>
    </location>
</feature>
<evidence type="ECO:0000313" key="2">
    <source>
        <dbReference type="EMBL" id="QJC50908.1"/>
    </source>
</evidence>
<evidence type="ECO:0000259" key="1">
    <source>
        <dbReference type="PROSITE" id="PS51186"/>
    </source>
</evidence>
<proteinExistence type="predicted"/>
<dbReference type="KEGG" id="palr:HGI30_04595"/>
<name>A0A6H2GUT1_9BACL</name>
<sequence>MMNDLIISNELRIRKTDSEDLDYVLATEQHPESTDFVFLWSREKHLASISNQDHLHLIIENSDRRHIGYFILSGRTSPNSCIELIRMNMSAKGKGHGTKALRLLLDYLVHHLHVHRVWLDVMETNSRALHVYRSVGFKEEGILRECIKTRTGFESLIIMGILKSEWHDCDKSEP</sequence>
<accession>A0A6H2GUT1</accession>
<protein>
    <submittedName>
        <fullName evidence="2">GNAT family N-acetyltransferase</fullName>
    </submittedName>
</protein>
<organism evidence="2 3">
    <name type="scientific">Paenibacillus albicereus</name>
    <dbReference type="NCBI Taxonomy" id="2726185"/>
    <lineage>
        <taxon>Bacteria</taxon>
        <taxon>Bacillati</taxon>
        <taxon>Bacillota</taxon>
        <taxon>Bacilli</taxon>
        <taxon>Bacillales</taxon>
        <taxon>Paenibacillaceae</taxon>
        <taxon>Paenibacillus</taxon>
    </lineage>
</organism>
<keyword evidence="3" id="KW-1185">Reference proteome</keyword>